<dbReference type="PANTHER" id="PTHR43782">
    <property type="entry name" value="ARGINASE"/>
    <property type="match status" value="1"/>
</dbReference>
<evidence type="ECO:0000256" key="1">
    <source>
        <dbReference type="ARBA" id="ARBA00005098"/>
    </source>
</evidence>
<dbReference type="InterPro" id="IPR020855">
    <property type="entry name" value="Ureohydrolase_Mn_BS"/>
</dbReference>
<dbReference type="InterPro" id="IPR023696">
    <property type="entry name" value="Ureohydrolase_dom_sf"/>
</dbReference>
<sequence>MKKKQLPPVAIISAPFGMGGAIPGAEYGPQALLRAGLAERLQALGRTVTCTTAEVTRQQERTQQLPLTNQAHTEQAPRLPQTNPAHTEQAPHLPQTNPAHTEQAPHLPQTTQAQTVQTQQSPQPVPSIQAPKDTSSRTPSEQADSNTSNGDRANTRSSTEPNPVKNIEEVLAICRLIAQNVKQAADAGAFPLLIGGDHSVAMGSLAGLSRSGKRLGVIWLDAHGDINSEQTSPTGNAHGMVLSVATGLSWLKLQEICDTGALLDPHRIVIVGARDLDDGEKRILAHRGIRCFTMSDVDRLGIRSVMKRAVAAAGNGTDGIHVSLDLDVLDPQEAPGVGTPVPGGLTYREARYAMEMLYESGAVTSMDIVEVNPMLDPGGRTAELAVSLAETLFGKRLI</sequence>
<feature type="binding site" evidence="10">
    <location>
        <position position="198"/>
    </location>
    <ligand>
        <name>Mn(2+)</name>
        <dbReference type="ChEBI" id="CHEBI:29035"/>
        <label>1</label>
    </ligand>
</feature>
<evidence type="ECO:0000256" key="7">
    <source>
        <dbReference type="ARBA" id="ARBA00023211"/>
    </source>
</evidence>
<comment type="caution">
    <text evidence="15">The sequence shown here is derived from an EMBL/GenBank/DDBJ whole genome shotgun (WGS) entry which is preliminary data.</text>
</comment>
<evidence type="ECO:0000256" key="13">
    <source>
        <dbReference type="RuleBase" id="RU361159"/>
    </source>
</evidence>
<dbReference type="EC" id="3.5.3.1" evidence="2 9"/>
<keyword evidence="6 12" id="KW-0378">Hydrolase</keyword>
<feature type="binding site" evidence="10">
    <location>
        <position position="225"/>
    </location>
    <ligand>
        <name>Mn(2+)</name>
        <dbReference type="ChEBI" id="CHEBI:29035"/>
        <label>1</label>
    </ligand>
</feature>
<comment type="cofactor">
    <cofactor evidence="10 13">
        <name>Mn(2+)</name>
        <dbReference type="ChEBI" id="CHEBI:29035"/>
    </cofactor>
    <text evidence="10 13">Binds 2 manganese ions per subunit.</text>
</comment>
<dbReference type="InterPro" id="IPR006035">
    <property type="entry name" value="Ureohydrolase"/>
</dbReference>
<comment type="catalytic activity">
    <reaction evidence="8 13">
        <text>L-arginine + H2O = urea + L-ornithine</text>
        <dbReference type="Rhea" id="RHEA:20569"/>
        <dbReference type="ChEBI" id="CHEBI:15377"/>
        <dbReference type="ChEBI" id="CHEBI:16199"/>
        <dbReference type="ChEBI" id="CHEBI:32682"/>
        <dbReference type="ChEBI" id="CHEBI:46911"/>
        <dbReference type="EC" id="3.5.3.1"/>
    </reaction>
</comment>
<proteinExistence type="inferred from homology"/>
<evidence type="ECO:0000256" key="6">
    <source>
        <dbReference type="ARBA" id="ARBA00022801"/>
    </source>
</evidence>
<comment type="similarity">
    <text evidence="11 12">Belongs to the arginase family.</text>
</comment>
<dbReference type="InterPro" id="IPR014033">
    <property type="entry name" value="Arginase"/>
</dbReference>
<name>A0A9X2SB77_9BACL</name>
<comment type="pathway">
    <text evidence="1">Nitrogen metabolism; urea cycle; L-ornithine and urea from L-arginine: step 1/1.</text>
</comment>
<dbReference type="GO" id="GO:0030145">
    <property type="term" value="F:manganese ion binding"/>
    <property type="evidence" value="ECO:0007669"/>
    <property type="project" value="TreeGrafter"/>
</dbReference>
<feature type="region of interest" description="Disordered" evidence="14">
    <location>
        <begin position="54"/>
        <end position="163"/>
    </location>
</feature>
<accession>A0A9X2SB77</accession>
<keyword evidence="5 10" id="KW-0479">Metal-binding</keyword>
<feature type="binding site" evidence="10">
    <location>
        <position position="325"/>
    </location>
    <ligand>
        <name>Mn(2+)</name>
        <dbReference type="ChEBI" id="CHEBI:29035"/>
        <label>1</label>
    </ligand>
</feature>
<evidence type="ECO:0000256" key="12">
    <source>
        <dbReference type="RuleBase" id="RU003684"/>
    </source>
</evidence>
<dbReference type="GO" id="GO:0006525">
    <property type="term" value="P:arginine metabolic process"/>
    <property type="evidence" value="ECO:0007669"/>
    <property type="project" value="UniProtKB-KW"/>
</dbReference>
<dbReference type="Gene3D" id="3.40.800.10">
    <property type="entry name" value="Ureohydrolase domain"/>
    <property type="match status" value="2"/>
</dbReference>
<evidence type="ECO:0000256" key="5">
    <source>
        <dbReference type="ARBA" id="ARBA00022723"/>
    </source>
</evidence>
<feature type="compositionally biased region" description="Low complexity" evidence="14">
    <location>
        <begin position="108"/>
        <end position="131"/>
    </location>
</feature>
<dbReference type="FunFam" id="3.40.800.10:FF:000012">
    <property type="entry name" value="Arginase"/>
    <property type="match status" value="1"/>
</dbReference>
<feature type="binding site" evidence="10">
    <location>
        <position position="223"/>
    </location>
    <ligand>
        <name>Mn(2+)</name>
        <dbReference type="ChEBI" id="CHEBI:29035"/>
        <label>1</label>
    </ligand>
</feature>
<evidence type="ECO:0000256" key="11">
    <source>
        <dbReference type="PROSITE-ProRule" id="PRU00742"/>
    </source>
</evidence>
<dbReference type="Proteomes" id="UP001141950">
    <property type="component" value="Unassembled WGS sequence"/>
</dbReference>
<protein>
    <recommendedName>
        <fullName evidence="3 9">Arginase</fullName>
        <ecNumber evidence="2 9">3.5.3.1</ecNumber>
    </recommendedName>
</protein>
<evidence type="ECO:0000256" key="9">
    <source>
        <dbReference type="NCBIfam" id="TIGR01229"/>
    </source>
</evidence>
<evidence type="ECO:0000256" key="3">
    <source>
        <dbReference type="ARBA" id="ARBA00018123"/>
    </source>
</evidence>
<dbReference type="PRINTS" id="PR00116">
    <property type="entry name" value="ARGINASE"/>
</dbReference>
<dbReference type="RefSeq" id="WP_257451068.1">
    <property type="nucleotide sequence ID" value="NZ_JANIPJ010000022.1"/>
</dbReference>
<feature type="compositionally biased region" description="Polar residues" evidence="14">
    <location>
        <begin position="54"/>
        <end position="73"/>
    </location>
</feature>
<dbReference type="PANTHER" id="PTHR43782:SF3">
    <property type="entry name" value="ARGINASE"/>
    <property type="match status" value="1"/>
</dbReference>
<evidence type="ECO:0000256" key="14">
    <source>
        <dbReference type="SAM" id="MobiDB-lite"/>
    </source>
</evidence>
<evidence type="ECO:0000256" key="10">
    <source>
        <dbReference type="PIRSR" id="PIRSR036979-1"/>
    </source>
</evidence>
<dbReference type="CDD" id="cd09989">
    <property type="entry name" value="Arginase"/>
    <property type="match status" value="1"/>
</dbReference>
<reference evidence="15" key="1">
    <citation type="submission" date="2022-08" db="EMBL/GenBank/DDBJ databases">
        <title>The genomic sequence of strain Paenibacillus sp. SCIV0701.</title>
        <authorList>
            <person name="Zhao H."/>
        </authorList>
    </citation>
    <scope>NUCLEOTIDE SEQUENCE</scope>
    <source>
        <strain evidence="15">SCIV0701</strain>
    </source>
</reference>
<evidence type="ECO:0000256" key="8">
    <source>
        <dbReference type="ARBA" id="ARBA00047391"/>
    </source>
</evidence>
<evidence type="ECO:0000256" key="2">
    <source>
        <dbReference type="ARBA" id="ARBA00012168"/>
    </source>
</evidence>
<dbReference type="PROSITE" id="PS01053">
    <property type="entry name" value="ARGINASE_1"/>
    <property type="match status" value="1"/>
</dbReference>
<dbReference type="GO" id="GO:0005737">
    <property type="term" value="C:cytoplasm"/>
    <property type="evidence" value="ECO:0007669"/>
    <property type="project" value="TreeGrafter"/>
</dbReference>
<feature type="compositionally biased region" description="Polar residues" evidence="14">
    <location>
        <begin position="132"/>
        <end position="161"/>
    </location>
</feature>
<dbReference type="AlphaFoldDB" id="A0A9X2SB77"/>
<dbReference type="SUPFAM" id="SSF52768">
    <property type="entry name" value="Arginase/deacetylase"/>
    <property type="match status" value="2"/>
</dbReference>
<keyword evidence="4 13" id="KW-0056">Arginine metabolism</keyword>
<dbReference type="Pfam" id="PF00491">
    <property type="entry name" value="Arginase"/>
    <property type="match status" value="1"/>
</dbReference>
<keyword evidence="16" id="KW-1185">Reference proteome</keyword>
<gene>
    <name evidence="15" type="primary">rocF</name>
    <name evidence="15" type="ORF">NQZ67_24270</name>
</gene>
<dbReference type="GO" id="GO:0004053">
    <property type="term" value="F:arginase activity"/>
    <property type="evidence" value="ECO:0007669"/>
    <property type="project" value="UniProtKB-UniRule"/>
</dbReference>
<dbReference type="EMBL" id="JANIPJ010000022">
    <property type="protein sequence ID" value="MCR2807006.1"/>
    <property type="molecule type" value="Genomic_DNA"/>
</dbReference>
<dbReference type="NCBIfam" id="TIGR01229">
    <property type="entry name" value="rocF_arginase"/>
    <property type="match status" value="1"/>
</dbReference>
<keyword evidence="7 10" id="KW-0464">Manganese</keyword>
<evidence type="ECO:0000256" key="4">
    <source>
        <dbReference type="ARBA" id="ARBA00022503"/>
    </source>
</evidence>
<feature type="binding site" evidence="10">
    <location>
        <position position="221"/>
    </location>
    <ligand>
        <name>Mn(2+)</name>
        <dbReference type="ChEBI" id="CHEBI:29035"/>
        <label>1</label>
    </ligand>
</feature>
<feature type="binding site" evidence="10">
    <location>
        <position position="327"/>
    </location>
    <ligand>
        <name>Mn(2+)</name>
        <dbReference type="ChEBI" id="CHEBI:29035"/>
        <label>1</label>
    </ligand>
</feature>
<evidence type="ECO:0000313" key="15">
    <source>
        <dbReference type="EMBL" id="MCR2807006.1"/>
    </source>
</evidence>
<evidence type="ECO:0000313" key="16">
    <source>
        <dbReference type="Proteomes" id="UP001141950"/>
    </source>
</evidence>
<dbReference type="PROSITE" id="PS51409">
    <property type="entry name" value="ARGINASE_2"/>
    <property type="match status" value="1"/>
</dbReference>
<organism evidence="15 16">
    <name type="scientific">Paenibacillus soyae</name>
    <dbReference type="NCBI Taxonomy" id="2969249"/>
    <lineage>
        <taxon>Bacteria</taxon>
        <taxon>Bacillati</taxon>
        <taxon>Bacillota</taxon>
        <taxon>Bacilli</taxon>
        <taxon>Bacillales</taxon>
        <taxon>Paenibacillaceae</taxon>
        <taxon>Paenibacillus</taxon>
    </lineage>
</organism>